<evidence type="ECO:0000256" key="5">
    <source>
        <dbReference type="ARBA" id="ARBA00022741"/>
    </source>
</evidence>
<evidence type="ECO:0000256" key="1">
    <source>
        <dbReference type="ARBA" id="ARBA00004202"/>
    </source>
</evidence>
<gene>
    <name evidence="11" type="ORF">BLSMQ_2923</name>
</gene>
<keyword evidence="6 11" id="KW-0067">ATP-binding</keyword>
<dbReference type="EMBL" id="CP017150">
    <property type="protein sequence ID" value="AOP54629.1"/>
    <property type="molecule type" value="Genomic_DNA"/>
</dbReference>
<dbReference type="FunFam" id="3.40.50.300:FF:000127">
    <property type="entry name" value="Ribose import ATP-binding protein RbsA"/>
    <property type="match status" value="1"/>
</dbReference>
<feature type="domain" description="ABC transporter" evidence="10">
    <location>
        <begin position="255"/>
        <end position="499"/>
    </location>
</feature>
<evidence type="ECO:0000313" key="11">
    <source>
        <dbReference type="EMBL" id="AOP54629.1"/>
    </source>
</evidence>
<keyword evidence="4" id="KW-0677">Repeat</keyword>
<feature type="domain" description="ABC transporter" evidence="10">
    <location>
        <begin position="3"/>
        <end position="239"/>
    </location>
</feature>
<evidence type="ECO:0000313" key="12">
    <source>
        <dbReference type="Proteomes" id="UP000094793"/>
    </source>
</evidence>
<dbReference type="InterPro" id="IPR027417">
    <property type="entry name" value="P-loop_NTPase"/>
</dbReference>
<dbReference type="GO" id="GO:0016887">
    <property type="term" value="F:ATP hydrolysis activity"/>
    <property type="evidence" value="ECO:0007669"/>
    <property type="project" value="InterPro"/>
</dbReference>
<feature type="compositionally biased region" description="Polar residues" evidence="9">
    <location>
        <begin position="530"/>
        <end position="541"/>
    </location>
</feature>
<dbReference type="CDD" id="cd03215">
    <property type="entry name" value="ABC_Carb_Monos_II"/>
    <property type="match status" value="1"/>
</dbReference>
<dbReference type="CDD" id="cd03216">
    <property type="entry name" value="ABC_Carb_Monos_I"/>
    <property type="match status" value="1"/>
</dbReference>
<dbReference type="Proteomes" id="UP000094793">
    <property type="component" value="Chromosome"/>
</dbReference>
<comment type="subcellular location">
    <subcellularLocation>
        <location evidence="1">Cell membrane</location>
        <topology evidence="1">Peripheral membrane protein</topology>
    </subcellularLocation>
</comment>
<organism evidence="11 12">
    <name type="scientific">Brevibacterium aurantiacum</name>
    <dbReference type="NCBI Taxonomy" id="273384"/>
    <lineage>
        <taxon>Bacteria</taxon>
        <taxon>Bacillati</taxon>
        <taxon>Actinomycetota</taxon>
        <taxon>Actinomycetes</taxon>
        <taxon>Micrococcales</taxon>
        <taxon>Brevibacteriaceae</taxon>
        <taxon>Brevibacterium</taxon>
    </lineage>
</organism>
<dbReference type="SMART" id="SM00382">
    <property type="entry name" value="AAA"/>
    <property type="match status" value="2"/>
</dbReference>
<name>A0A1D7W6F4_BREAU</name>
<dbReference type="AlphaFoldDB" id="A0A1D7W6F4"/>
<evidence type="ECO:0000256" key="3">
    <source>
        <dbReference type="ARBA" id="ARBA00022475"/>
    </source>
</evidence>
<dbReference type="RefSeq" id="WP_009885343.1">
    <property type="nucleotide sequence ID" value="NZ_AAGP01000057.1"/>
</dbReference>
<dbReference type="InterPro" id="IPR003593">
    <property type="entry name" value="AAA+_ATPase"/>
</dbReference>
<dbReference type="PATRIC" id="fig|1703.10.peg.3024"/>
<accession>A0A1D7W6F4</accession>
<keyword evidence="2" id="KW-0813">Transport</keyword>
<dbReference type="InterPro" id="IPR003439">
    <property type="entry name" value="ABC_transporter-like_ATP-bd"/>
</dbReference>
<dbReference type="PANTHER" id="PTHR43790:SF4">
    <property type="entry name" value="GUANOSINE IMPORT ATP-BINDING PROTEIN NUPO"/>
    <property type="match status" value="1"/>
</dbReference>
<protein>
    <submittedName>
        <fullName evidence="11">ABC transporter ATP-binding protein</fullName>
    </submittedName>
</protein>
<evidence type="ECO:0000256" key="4">
    <source>
        <dbReference type="ARBA" id="ARBA00022737"/>
    </source>
</evidence>
<reference evidence="12" key="1">
    <citation type="submission" date="2016-09" db="EMBL/GenBank/DDBJ databases">
        <title>Complete Genome Sequence of Brevibacterium linens SMQ-1335.</title>
        <authorList>
            <person name="de Melo A.G."/>
            <person name="Labrie S.J."/>
            <person name="Dumaresq J."/>
            <person name="Roberts R.J."/>
            <person name="Tremblay D.M."/>
            <person name="Moineau S."/>
        </authorList>
    </citation>
    <scope>NUCLEOTIDE SEQUENCE [LARGE SCALE GENOMIC DNA]</scope>
    <source>
        <strain evidence="12">SMQ-1335</strain>
    </source>
</reference>
<feature type="compositionally biased region" description="Low complexity" evidence="9">
    <location>
        <begin position="512"/>
        <end position="529"/>
    </location>
</feature>
<dbReference type="PROSITE" id="PS50893">
    <property type="entry name" value="ABC_TRANSPORTER_2"/>
    <property type="match status" value="2"/>
</dbReference>
<dbReference type="GO" id="GO:0005886">
    <property type="term" value="C:plasma membrane"/>
    <property type="evidence" value="ECO:0007669"/>
    <property type="project" value="UniProtKB-SubCell"/>
</dbReference>
<dbReference type="KEGG" id="blin:BLSMQ_2923"/>
<keyword evidence="7" id="KW-1278">Translocase</keyword>
<proteinExistence type="predicted"/>
<dbReference type="PROSITE" id="PS00211">
    <property type="entry name" value="ABC_TRANSPORTER_1"/>
    <property type="match status" value="1"/>
</dbReference>
<keyword evidence="8" id="KW-0472">Membrane</keyword>
<dbReference type="GeneID" id="60907210"/>
<dbReference type="Gene3D" id="3.40.50.300">
    <property type="entry name" value="P-loop containing nucleotide triphosphate hydrolases"/>
    <property type="match status" value="2"/>
</dbReference>
<sequence>MKLELRGMTKVFGSFVANDHIDLTIEPGEIHALLGENGAGKSTMMNVLYGLYDADGGEILLDDKPVTFAGPGDAVAAGIGMVHQHFMLVPVFTVAESVALGYEPTKSLGLIDLAEARKKVTEISSRFNFNIDPDALIEDLPVGAQQRVEIIKALSRDAKILILDEPTAVLTPQETDELISIMRQLKEQGTSIVFITHKLREVRAIADSITVIRRGKITGVASPESTEAELASQMVGRAVSLTTEKDAADPGDATFQVRNLTVVDKADNVVVDDVSFDVRRGEILAVAGVQGNGQTELAETIIGLSEPRLGTVTLDGKNLVGQSVKDRLGAGIGFVPEDRSTDGIIAEFAIRENMILDVYDRPPYAKGLNLKTSVITEAAKQKVEEFDIRLGSVVDPIATLSGGNQQKVVLSRELGRELRLFIASQPTRGLDVGSIEFVHKRVIAERDAGTPCLIVSTELDEVYGLADRIAVMYSGRIVGIVGANTSREALGLMMAGVPADEAFAATATPENDSATTSAADDPAATAATDENSATTSAEENK</sequence>
<evidence type="ECO:0000259" key="10">
    <source>
        <dbReference type="PROSITE" id="PS50893"/>
    </source>
</evidence>
<dbReference type="InterPro" id="IPR050107">
    <property type="entry name" value="ABC_carbohydrate_import_ATPase"/>
</dbReference>
<evidence type="ECO:0000256" key="7">
    <source>
        <dbReference type="ARBA" id="ARBA00022967"/>
    </source>
</evidence>
<keyword evidence="3" id="KW-1003">Cell membrane</keyword>
<evidence type="ECO:0000256" key="2">
    <source>
        <dbReference type="ARBA" id="ARBA00022448"/>
    </source>
</evidence>
<dbReference type="GO" id="GO:0005524">
    <property type="term" value="F:ATP binding"/>
    <property type="evidence" value="ECO:0007669"/>
    <property type="project" value="UniProtKB-KW"/>
</dbReference>
<evidence type="ECO:0000256" key="9">
    <source>
        <dbReference type="SAM" id="MobiDB-lite"/>
    </source>
</evidence>
<dbReference type="eggNOG" id="COG3845">
    <property type="taxonomic scope" value="Bacteria"/>
</dbReference>
<evidence type="ECO:0000256" key="8">
    <source>
        <dbReference type="ARBA" id="ARBA00023136"/>
    </source>
</evidence>
<dbReference type="SUPFAM" id="SSF52540">
    <property type="entry name" value="P-loop containing nucleoside triphosphate hydrolases"/>
    <property type="match status" value="2"/>
</dbReference>
<feature type="region of interest" description="Disordered" evidence="9">
    <location>
        <begin position="504"/>
        <end position="541"/>
    </location>
</feature>
<dbReference type="InterPro" id="IPR017871">
    <property type="entry name" value="ABC_transporter-like_CS"/>
</dbReference>
<dbReference type="Pfam" id="PF00005">
    <property type="entry name" value="ABC_tran"/>
    <property type="match status" value="2"/>
</dbReference>
<keyword evidence="5" id="KW-0547">Nucleotide-binding</keyword>
<evidence type="ECO:0000256" key="6">
    <source>
        <dbReference type="ARBA" id="ARBA00022840"/>
    </source>
</evidence>
<dbReference type="PANTHER" id="PTHR43790">
    <property type="entry name" value="CARBOHYDRATE TRANSPORT ATP-BINDING PROTEIN MG119-RELATED"/>
    <property type="match status" value="1"/>
</dbReference>